<organism evidence="1">
    <name type="scientific">Methanobacterium virus Drs3</name>
    <dbReference type="NCBI Taxonomy" id="1430441"/>
    <lineage>
        <taxon>Viruses</taxon>
        <taxon>Duplodnaviria</taxon>
        <taxon>Heunggongvirae</taxon>
        <taxon>Uroviricota</taxon>
        <taxon>Caudoviricetes</taxon>
        <taxon>Methanobavirales</taxon>
        <taxon>Anaerodiviridae</taxon>
        <taxon>Metforvirus</taxon>
        <taxon>Metforvirus limi</taxon>
        <taxon>Metforvirus Drs3</taxon>
    </lineage>
</organism>
<evidence type="ECO:0000313" key="1">
    <source>
        <dbReference type="EMBL" id="AXN53400.1"/>
    </source>
</evidence>
<dbReference type="Proteomes" id="UP000262397">
    <property type="component" value="Segment"/>
</dbReference>
<protein>
    <submittedName>
        <fullName evidence="1">Uncharacterized protein</fullName>
    </submittedName>
</protein>
<reference evidence="1" key="1">
    <citation type="submission" date="2018-07" db="EMBL/GenBank/DDBJ databases">
        <authorList>
            <person name="Quirk P.G."/>
            <person name="Krulwich T.A."/>
        </authorList>
    </citation>
    <scope>NUCLEOTIDE SEQUENCE [LARGE SCALE GENOMIC DNA]</scope>
</reference>
<keyword evidence="2" id="KW-1185">Reference proteome</keyword>
<gene>
    <name evidence="1" type="ORF">Drs3_00019</name>
</gene>
<dbReference type="EMBL" id="MH674343">
    <property type="protein sequence ID" value="AXN53400.1"/>
    <property type="molecule type" value="Genomic_DNA"/>
</dbReference>
<accession>A0A385AGW8</accession>
<name>A0A385AGW8_9CAUD</name>
<evidence type="ECO:0000313" key="2">
    <source>
        <dbReference type="Proteomes" id="UP000262397"/>
    </source>
</evidence>
<sequence>MIEPEQENQEPTSKIEQIKEITKIDKVENGSLSTKIISGAMVIFSGILLDPTILKPLIGTHYNTFLALIPLLILIYNAYNPRPINKKKE</sequence>
<proteinExistence type="predicted"/>